<dbReference type="EMBL" id="BAABFT010000003">
    <property type="protein sequence ID" value="GAA4318045.1"/>
    <property type="molecule type" value="Genomic_DNA"/>
</dbReference>
<dbReference type="Gene3D" id="3.30.310.70">
    <property type="entry name" value="TT1751-like domain"/>
    <property type="match status" value="1"/>
</dbReference>
<dbReference type="InterPro" id="IPR035923">
    <property type="entry name" value="TT1751-like_sf"/>
</dbReference>
<organism evidence="2 3">
    <name type="scientific">Mucilaginibacter gynuensis</name>
    <dbReference type="NCBI Taxonomy" id="1302236"/>
    <lineage>
        <taxon>Bacteria</taxon>
        <taxon>Pseudomonadati</taxon>
        <taxon>Bacteroidota</taxon>
        <taxon>Sphingobacteriia</taxon>
        <taxon>Sphingobacteriales</taxon>
        <taxon>Sphingobacteriaceae</taxon>
        <taxon>Mucilaginibacter</taxon>
    </lineage>
</organism>
<dbReference type="PANTHER" id="PTHR38342">
    <property type="entry name" value="SLR5037 PROTEIN"/>
    <property type="match status" value="1"/>
</dbReference>
<dbReference type="RefSeq" id="WP_345210502.1">
    <property type="nucleotide sequence ID" value="NZ_BAABFT010000003.1"/>
</dbReference>
<accession>A0ABP8G620</accession>
<name>A0ABP8G620_9SPHI</name>
<comment type="caution">
    <text evidence="2">The sequence shown here is derived from an EMBL/GenBank/DDBJ whole genome shotgun (WGS) entry which is preliminary data.</text>
</comment>
<reference evidence="3" key="1">
    <citation type="journal article" date="2019" name="Int. J. Syst. Evol. Microbiol.">
        <title>The Global Catalogue of Microorganisms (GCM) 10K type strain sequencing project: providing services to taxonomists for standard genome sequencing and annotation.</title>
        <authorList>
            <consortium name="The Broad Institute Genomics Platform"/>
            <consortium name="The Broad Institute Genome Sequencing Center for Infectious Disease"/>
            <person name="Wu L."/>
            <person name="Ma J."/>
        </authorList>
    </citation>
    <scope>NUCLEOTIDE SEQUENCE [LARGE SCALE GENOMIC DNA]</scope>
    <source>
        <strain evidence="3">JCM 17705</strain>
    </source>
</reference>
<proteinExistence type="predicted"/>
<dbReference type="CDD" id="cd14797">
    <property type="entry name" value="DUF302"/>
    <property type="match status" value="1"/>
</dbReference>
<dbReference type="Proteomes" id="UP001500582">
    <property type="component" value="Unassembled WGS sequence"/>
</dbReference>
<dbReference type="Pfam" id="PF03625">
    <property type="entry name" value="DUF302"/>
    <property type="match status" value="1"/>
</dbReference>
<dbReference type="PANTHER" id="PTHR38342:SF2">
    <property type="entry name" value="INNER MEMBRANE OR EXPORTED"/>
    <property type="match status" value="1"/>
</dbReference>
<evidence type="ECO:0000313" key="3">
    <source>
        <dbReference type="Proteomes" id="UP001500582"/>
    </source>
</evidence>
<evidence type="ECO:0000259" key="1">
    <source>
        <dbReference type="Pfam" id="PF03625"/>
    </source>
</evidence>
<dbReference type="SUPFAM" id="SSF103247">
    <property type="entry name" value="TT1751-like"/>
    <property type="match status" value="1"/>
</dbReference>
<feature type="domain" description="DUF302" evidence="1">
    <location>
        <begin position="38"/>
        <end position="99"/>
    </location>
</feature>
<protein>
    <recommendedName>
        <fullName evidence="1">DUF302 domain-containing protein</fullName>
    </recommendedName>
</protein>
<evidence type="ECO:0000313" key="2">
    <source>
        <dbReference type="EMBL" id="GAA4318045.1"/>
    </source>
</evidence>
<dbReference type="InterPro" id="IPR005180">
    <property type="entry name" value="DUF302"/>
</dbReference>
<keyword evidence="3" id="KW-1185">Reference proteome</keyword>
<sequence>MDQQKGIHLRSSSSSVKDTMDLLAKSLVEHGAKIYLRIDQQAEALKAGILIGPLEYLLFGNPEKGTQLIILNPIIALDLPLKIICWQDKEGATQVAFNDEAYIAGRYELPSDPRSPLNLVPLVNDILKL</sequence>
<gene>
    <name evidence="2" type="ORF">GCM10023149_15970</name>
</gene>